<feature type="domain" description="PAC" evidence="4">
    <location>
        <begin position="212"/>
        <end position="266"/>
    </location>
</feature>
<comment type="caution">
    <text evidence="5">The sequence shown here is derived from an EMBL/GenBank/DDBJ whole genome shotgun (WGS) entry which is preliminary data.</text>
</comment>
<sequence>MFTRKLKQELSDCKEQLSTAQQLASALDATMAIIEFTPDGLILSTNRLFEQTMHYSEQELRGRHHSVLCETEYAQAPEYQQFWQALISGESQSGRFRRVSSRGSHVWLEASYIPVTDTKGRVIKVIKLARDITENVEKEQHLSSVMNAIDTSMAVIEFNLNGEVVRANDNFLSTLNYRHDEIAGQHHRLFCDPDYAATGEYSDFWLRLSRGEYIAGTFERRGRNARPIWLQATYNPLYNAAGELYGVIKIASDITPEIERRNAESRAAQLAYDIALETDQSAINGALAVEDTVGMVRNIEQHLQSMARQVGALSEQSGNIERIVDVIKGIAEQTNLLALNAAIEAARAGSQGRGFAVVADEVRNLARRTGDATEEIRQVVEQNRVLASTAAEEALSSQTEVEQGVLLANKTGTVMLEIRQEAQRVVEAIGQFREQVHNS</sequence>
<dbReference type="Gene3D" id="3.30.450.20">
    <property type="entry name" value="PAS domain"/>
    <property type="match status" value="2"/>
</dbReference>
<dbReference type="NCBIfam" id="TIGR00229">
    <property type="entry name" value="sensory_box"/>
    <property type="match status" value="2"/>
</dbReference>
<evidence type="ECO:0000259" key="2">
    <source>
        <dbReference type="PROSITE" id="PS50111"/>
    </source>
</evidence>
<dbReference type="SUPFAM" id="SSF55785">
    <property type="entry name" value="PYP-like sensor domain (PAS domain)"/>
    <property type="match status" value="2"/>
</dbReference>
<dbReference type="SMART" id="SM00091">
    <property type="entry name" value="PAS"/>
    <property type="match status" value="2"/>
</dbReference>
<dbReference type="InterPro" id="IPR013656">
    <property type="entry name" value="PAS_4"/>
</dbReference>
<dbReference type="InterPro" id="IPR035965">
    <property type="entry name" value="PAS-like_dom_sf"/>
</dbReference>
<dbReference type="CDD" id="cd00130">
    <property type="entry name" value="PAS"/>
    <property type="match status" value="2"/>
</dbReference>
<accession>A0ABN1I848</accession>
<dbReference type="PROSITE" id="PS50113">
    <property type="entry name" value="PAC"/>
    <property type="match status" value="2"/>
</dbReference>
<dbReference type="Proteomes" id="UP001499915">
    <property type="component" value="Unassembled WGS sequence"/>
</dbReference>
<dbReference type="InterPro" id="IPR000700">
    <property type="entry name" value="PAS-assoc_C"/>
</dbReference>
<evidence type="ECO:0000256" key="1">
    <source>
        <dbReference type="PROSITE-ProRule" id="PRU00284"/>
    </source>
</evidence>
<gene>
    <name evidence="5" type="ORF">GCM10009104_25750</name>
</gene>
<keyword evidence="6" id="KW-1185">Reference proteome</keyword>
<dbReference type="InterPro" id="IPR001610">
    <property type="entry name" value="PAC"/>
</dbReference>
<proteinExistence type="predicted"/>
<dbReference type="SMART" id="SM00086">
    <property type="entry name" value="PAC"/>
    <property type="match status" value="2"/>
</dbReference>
<reference evidence="5 6" key="1">
    <citation type="journal article" date="2019" name="Int. J. Syst. Evol. Microbiol.">
        <title>The Global Catalogue of Microorganisms (GCM) 10K type strain sequencing project: providing services to taxonomists for standard genome sequencing and annotation.</title>
        <authorList>
            <consortium name="The Broad Institute Genomics Platform"/>
            <consortium name="The Broad Institute Genome Sequencing Center for Infectious Disease"/>
            <person name="Wu L."/>
            <person name="Ma J."/>
        </authorList>
    </citation>
    <scope>NUCLEOTIDE SEQUENCE [LARGE SCALE GENOMIC DNA]</scope>
    <source>
        <strain evidence="5 6">JCM 15134</strain>
    </source>
</reference>
<dbReference type="InterPro" id="IPR004089">
    <property type="entry name" value="MCPsignal_dom"/>
</dbReference>
<dbReference type="InterPro" id="IPR000014">
    <property type="entry name" value="PAS"/>
</dbReference>
<dbReference type="InterPro" id="IPR050903">
    <property type="entry name" value="Bact_Chemotaxis_MeTrfase"/>
</dbReference>
<dbReference type="PROSITE" id="PS50111">
    <property type="entry name" value="CHEMOTAXIS_TRANSDUC_2"/>
    <property type="match status" value="1"/>
</dbReference>
<organism evidence="5 6">
    <name type="scientific">Marinobacterium maritimum</name>
    <dbReference type="NCBI Taxonomy" id="500162"/>
    <lineage>
        <taxon>Bacteria</taxon>
        <taxon>Pseudomonadati</taxon>
        <taxon>Pseudomonadota</taxon>
        <taxon>Gammaproteobacteria</taxon>
        <taxon>Oceanospirillales</taxon>
        <taxon>Oceanospirillaceae</taxon>
        <taxon>Marinobacterium</taxon>
    </lineage>
</organism>
<dbReference type="Gene3D" id="1.10.287.950">
    <property type="entry name" value="Methyl-accepting chemotaxis protein"/>
    <property type="match status" value="1"/>
</dbReference>
<dbReference type="RefSeq" id="WP_343806558.1">
    <property type="nucleotide sequence ID" value="NZ_BAAAET010000003.1"/>
</dbReference>
<dbReference type="Pfam" id="PF08448">
    <property type="entry name" value="PAS_4"/>
    <property type="match status" value="2"/>
</dbReference>
<dbReference type="PANTHER" id="PTHR24422:SF10">
    <property type="entry name" value="CHEMOTAXIS PROTEIN METHYLTRANSFERASE 2"/>
    <property type="match status" value="1"/>
</dbReference>
<dbReference type="SUPFAM" id="SSF58104">
    <property type="entry name" value="Methyl-accepting chemotaxis protein (MCP) signaling domain"/>
    <property type="match status" value="1"/>
</dbReference>
<dbReference type="EMBL" id="BAAAET010000003">
    <property type="protein sequence ID" value="GAA0696563.1"/>
    <property type="molecule type" value="Genomic_DNA"/>
</dbReference>
<evidence type="ECO:0000259" key="3">
    <source>
        <dbReference type="PROSITE" id="PS50112"/>
    </source>
</evidence>
<feature type="domain" description="PAC" evidence="4">
    <location>
        <begin position="92"/>
        <end position="144"/>
    </location>
</feature>
<keyword evidence="1" id="KW-0807">Transducer</keyword>
<evidence type="ECO:0000259" key="4">
    <source>
        <dbReference type="PROSITE" id="PS50113"/>
    </source>
</evidence>
<evidence type="ECO:0000313" key="6">
    <source>
        <dbReference type="Proteomes" id="UP001499915"/>
    </source>
</evidence>
<dbReference type="PANTHER" id="PTHR24422">
    <property type="entry name" value="CHEMOTAXIS PROTEIN METHYLTRANSFERASE"/>
    <property type="match status" value="1"/>
</dbReference>
<evidence type="ECO:0000313" key="5">
    <source>
        <dbReference type="EMBL" id="GAA0696563.1"/>
    </source>
</evidence>
<protein>
    <submittedName>
        <fullName evidence="5">PAS domain-containing methyl-accepting chemotaxis protein</fullName>
    </submittedName>
</protein>
<feature type="domain" description="Methyl-accepting transducer" evidence="2">
    <location>
        <begin position="265"/>
        <end position="439"/>
    </location>
</feature>
<feature type="domain" description="PAS" evidence="3">
    <location>
        <begin position="138"/>
        <end position="185"/>
    </location>
</feature>
<dbReference type="PROSITE" id="PS50112">
    <property type="entry name" value="PAS"/>
    <property type="match status" value="1"/>
</dbReference>
<dbReference type="Pfam" id="PF00015">
    <property type="entry name" value="MCPsignal"/>
    <property type="match status" value="1"/>
</dbReference>
<dbReference type="SMART" id="SM00283">
    <property type="entry name" value="MA"/>
    <property type="match status" value="1"/>
</dbReference>
<name>A0ABN1I848_9GAMM</name>